<dbReference type="PANTHER" id="PTHR22576">
    <property type="entry name" value="MUCOSA ASSOCIATED LYMPHOID TISSUE LYMPHOMA TRANSLOCATION PROTEIN 1/PARACASPASE"/>
    <property type="match status" value="1"/>
</dbReference>
<dbReference type="EMBL" id="WHSC02000009">
    <property type="protein sequence ID" value="MDO6123662.1"/>
    <property type="molecule type" value="Genomic_DNA"/>
</dbReference>
<evidence type="ECO:0000256" key="4">
    <source>
        <dbReference type="SAM" id="SignalP"/>
    </source>
</evidence>
<reference evidence="6" key="1">
    <citation type="submission" date="2022-04" db="EMBL/GenBank/DDBJ databases">
        <title>Shinella lacus sp. nov., a novel member of the genus Shinella from water.</title>
        <authorList>
            <person name="Deng Y."/>
        </authorList>
    </citation>
    <scope>NUCLEOTIDE SEQUENCE</scope>
    <source>
        <strain evidence="6">JCM 31239</strain>
    </source>
</reference>
<dbReference type="Pfam" id="PF00656">
    <property type="entry name" value="Peptidase_C14"/>
    <property type="match status" value="1"/>
</dbReference>
<keyword evidence="4" id="KW-0732">Signal</keyword>
<feature type="signal peptide" evidence="4">
    <location>
        <begin position="1"/>
        <end position="28"/>
    </location>
</feature>
<dbReference type="PROSITE" id="PS50208">
    <property type="entry name" value="CASPASE_P20"/>
    <property type="match status" value="1"/>
</dbReference>
<comment type="caution">
    <text evidence="6">The sequence shown here is derived from an EMBL/GenBank/DDBJ whole genome shotgun (WGS) entry which is preliminary data.</text>
</comment>
<evidence type="ECO:0000259" key="5">
    <source>
        <dbReference type="PROSITE" id="PS50208"/>
    </source>
</evidence>
<dbReference type="SUPFAM" id="SSF52129">
    <property type="entry name" value="Caspase-like"/>
    <property type="match status" value="1"/>
</dbReference>
<feature type="coiled-coil region" evidence="2">
    <location>
        <begin position="330"/>
        <end position="424"/>
    </location>
</feature>
<dbReference type="SMART" id="SM00115">
    <property type="entry name" value="CASc"/>
    <property type="match status" value="1"/>
</dbReference>
<evidence type="ECO:0000313" key="7">
    <source>
        <dbReference type="Proteomes" id="UP001177080"/>
    </source>
</evidence>
<dbReference type="InterPro" id="IPR015917">
    <property type="entry name" value="Pept_C14A"/>
</dbReference>
<dbReference type="InterPro" id="IPR011600">
    <property type="entry name" value="Pept_C14_caspase"/>
</dbReference>
<name>A0ABT8XIX6_9HYPH</name>
<evidence type="ECO:0000313" key="6">
    <source>
        <dbReference type="EMBL" id="MDO6123662.1"/>
    </source>
</evidence>
<protein>
    <submittedName>
        <fullName evidence="6">Caspase family protein</fullName>
    </submittedName>
</protein>
<proteinExistence type="inferred from homology"/>
<feature type="chain" id="PRO_5045173219" evidence="4">
    <location>
        <begin position="29"/>
        <end position="627"/>
    </location>
</feature>
<evidence type="ECO:0000256" key="2">
    <source>
        <dbReference type="SAM" id="Coils"/>
    </source>
</evidence>
<feature type="domain" description="Caspase family p20" evidence="5">
    <location>
        <begin position="29"/>
        <end position="158"/>
    </location>
</feature>
<evidence type="ECO:0000256" key="3">
    <source>
        <dbReference type="SAM" id="MobiDB-lite"/>
    </source>
</evidence>
<gene>
    <name evidence="6" type="ORF">GB928_020925</name>
</gene>
<sequence>MIGTAWRLLRFAVMALVMAGLGTSLATAAERVALVIGNSAYDHASILPNPGTDAKAIAAALERLGFEVTLRTDLSKATFERELADFSERAAHSELALVYYAGHGMELQGRNYLIPVDARLKSDLRVKFETVSLEDVLSAVESAKGLKLVLLDACRDNPFLQTMSSQNKTRSTSRGLAKVETFPGVLVSYAAAAGTVAEDGQGQHSPYAAALLDHLETPGLELSLLFRKVADDVQQRTDGRQTPYEYGRLPGTSIYLKAPQEIVMPEKKEPAVDACRDAAAHWTAIADKGDEDLFNDHLIRFGTCAFSTLAKLAIADLRAEKTQQAADAKARAEADARAEAEAKAAAAEKAEADARAEATAKAEADAKAAAAAKAEADAKAAAAKAEADAQAAIAKADAEAKAAAEAEAERLKKQEIEVAALSQETEKKPALLPDEKRDDALQVTSEPAPTQEELARAQQKELDRLGCEPGTPDGKWGRRTRSAMETFNRETKLSFETTAATMAALDAMKMRNGRVCPLVCSPLENKVGDQCVAKTCPSGQDLNSSGICFTPKKAEPTKIVREKKEKPAKARTATREKPTKERPAARTAKTKQRVVAEKQPTVVEKKQIQRKTAPATGNCIVMTFCDH</sequence>
<accession>A0ABT8XIX6</accession>
<dbReference type="RefSeq" id="WP_244759594.1">
    <property type="nucleotide sequence ID" value="NZ_JALJCJ010000001.1"/>
</dbReference>
<dbReference type="InterPro" id="IPR029030">
    <property type="entry name" value="Caspase-like_dom_sf"/>
</dbReference>
<organism evidence="6 7">
    <name type="scientific">Shinella curvata</name>
    <dbReference type="NCBI Taxonomy" id="1817964"/>
    <lineage>
        <taxon>Bacteria</taxon>
        <taxon>Pseudomonadati</taxon>
        <taxon>Pseudomonadota</taxon>
        <taxon>Alphaproteobacteria</taxon>
        <taxon>Hyphomicrobiales</taxon>
        <taxon>Rhizobiaceae</taxon>
        <taxon>Shinella</taxon>
    </lineage>
</organism>
<comment type="similarity">
    <text evidence="1">Belongs to the peptidase C14A family.</text>
</comment>
<feature type="region of interest" description="Disordered" evidence="3">
    <location>
        <begin position="561"/>
        <end position="599"/>
    </location>
</feature>
<dbReference type="Gene3D" id="3.40.50.1460">
    <property type="match status" value="1"/>
</dbReference>
<dbReference type="InterPro" id="IPR001309">
    <property type="entry name" value="Pept_C14_p20"/>
</dbReference>
<keyword evidence="7" id="KW-1185">Reference proteome</keyword>
<dbReference type="Proteomes" id="UP001177080">
    <property type="component" value="Unassembled WGS sequence"/>
</dbReference>
<evidence type="ECO:0000256" key="1">
    <source>
        <dbReference type="ARBA" id="ARBA00010134"/>
    </source>
</evidence>
<dbReference type="InterPro" id="IPR052039">
    <property type="entry name" value="Caspase-related_regulators"/>
</dbReference>
<dbReference type="PANTHER" id="PTHR22576:SF37">
    <property type="entry name" value="MUCOSA-ASSOCIATED LYMPHOID TISSUE LYMPHOMA TRANSLOCATION PROTEIN 1"/>
    <property type="match status" value="1"/>
</dbReference>
<keyword evidence="2" id="KW-0175">Coiled coil</keyword>
<feature type="compositionally biased region" description="Basic and acidic residues" evidence="3">
    <location>
        <begin position="561"/>
        <end position="584"/>
    </location>
</feature>